<dbReference type="Pfam" id="PF05175">
    <property type="entry name" value="MTS"/>
    <property type="match status" value="1"/>
</dbReference>
<dbReference type="PROSITE" id="PS00092">
    <property type="entry name" value="N6_MTASE"/>
    <property type="match status" value="1"/>
</dbReference>
<dbReference type="AlphaFoldDB" id="A0A3M0GA40"/>
<sequence>MSYKMEDHSWESRPGALGLRRRDHVRAPGCGTIGPMDPIDEMILAETPDVAGAVAVIDAPGLVEHALERSDDVRVWCDDWRDAQLVDPALLVEHPSDLSGVDLAWAHLPKSLGALDEQAASVQGADDVTFLAGGRVKHMNLSMNEVLGKHFVAVSASLGRRKSRVLRAFGPNNLPSDWPKARHHDDLNLVVTAHGATFSGTKVDPGTRLLLSKLKVEGDTVLDFGSGNGVISAFLNRRGHRMLARDVSWSAVASTLETAAANDLSVEASWGVGLDGYADGSINAIVTNPPFHQGTTKDSSDTLAMFDDAARVLTPGGQLWCVYNSHLPYRKELNVRLGRTNVVVQDRQYTVTLTTI</sequence>
<dbReference type="GO" id="GO:0008170">
    <property type="term" value="F:N-methyltransferase activity"/>
    <property type="evidence" value="ECO:0007669"/>
    <property type="project" value="UniProtKB-ARBA"/>
</dbReference>
<keyword evidence="2" id="KW-0698">rRNA processing</keyword>
<evidence type="ECO:0000256" key="1">
    <source>
        <dbReference type="ARBA" id="ARBA00022490"/>
    </source>
</evidence>
<dbReference type="InterPro" id="IPR029063">
    <property type="entry name" value="SAM-dependent_MTases_sf"/>
</dbReference>
<evidence type="ECO:0000313" key="8">
    <source>
        <dbReference type="Proteomes" id="UP000275256"/>
    </source>
</evidence>
<feature type="domain" description="Methyltransferase small" evidence="5">
    <location>
        <begin position="190"/>
        <end position="352"/>
    </location>
</feature>
<protein>
    <submittedName>
        <fullName evidence="7">Methyltransferase domain-containing protein</fullName>
    </submittedName>
</protein>
<evidence type="ECO:0000256" key="4">
    <source>
        <dbReference type="ARBA" id="ARBA00022679"/>
    </source>
</evidence>
<comment type="caution">
    <text evidence="7">The sequence shown here is derived from an EMBL/GenBank/DDBJ whole genome shotgun (WGS) entry which is preliminary data.</text>
</comment>
<keyword evidence="8" id="KW-1185">Reference proteome</keyword>
<dbReference type="EMBL" id="REFW01000001">
    <property type="protein sequence ID" value="RMB61865.1"/>
    <property type="molecule type" value="Genomic_DNA"/>
</dbReference>
<feature type="domain" description="RlmG N-terminal" evidence="6">
    <location>
        <begin position="99"/>
        <end position="167"/>
    </location>
</feature>
<name>A0A3M0GA40_9ACTN</name>
<gene>
    <name evidence="7" type="ORF">EAX62_04475</name>
</gene>
<evidence type="ECO:0000259" key="5">
    <source>
        <dbReference type="Pfam" id="PF05175"/>
    </source>
</evidence>
<dbReference type="Proteomes" id="UP000275256">
    <property type="component" value="Unassembled WGS sequence"/>
</dbReference>
<dbReference type="CDD" id="cd02440">
    <property type="entry name" value="AdoMet_MTases"/>
    <property type="match status" value="1"/>
</dbReference>
<keyword evidence="4 7" id="KW-0808">Transferase</keyword>
<keyword evidence="3 7" id="KW-0489">Methyltransferase</keyword>
<dbReference type="Gene3D" id="3.40.50.150">
    <property type="entry name" value="Vaccinia Virus protein VP39"/>
    <property type="match status" value="2"/>
</dbReference>
<accession>A0A3M0GA40</accession>
<dbReference type="GO" id="GO:0032259">
    <property type="term" value="P:methylation"/>
    <property type="evidence" value="ECO:0007669"/>
    <property type="project" value="UniProtKB-KW"/>
</dbReference>
<dbReference type="InterPro" id="IPR058679">
    <property type="entry name" value="RlmG_N"/>
</dbReference>
<reference evidence="7 8" key="1">
    <citation type="submission" date="2018-10" db="EMBL/GenBank/DDBJ databases">
        <title>Tessaracoccus antarcticuss sp. nov., isolated from sediment.</title>
        <authorList>
            <person name="Zhou L.Y."/>
            <person name="Du Z.J."/>
        </authorList>
    </citation>
    <scope>NUCLEOTIDE SEQUENCE [LARGE SCALE GENOMIC DNA]</scope>
    <source>
        <strain evidence="7 8">JDX10</strain>
    </source>
</reference>
<dbReference type="InterPro" id="IPR007848">
    <property type="entry name" value="Small_mtfrase_dom"/>
</dbReference>
<evidence type="ECO:0000313" key="7">
    <source>
        <dbReference type="EMBL" id="RMB61865.1"/>
    </source>
</evidence>
<dbReference type="InterPro" id="IPR046977">
    <property type="entry name" value="RsmC/RlmG"/>
</dbReference>
<dbReference type="PANTHER" id="PTHR47816">
    <property type="entry name" value="RIBOSOMAL RNA SMALL SUBUNIT METHYLTRANSFERASE C"/>
    <property type="match status" value="1"/>
</dbReference>
<dbReference type="InterPro" id="IPR002052">
    <property type="entry name" value="DNA_methylase_N6_adenine_CS"/>
</dbReference>
<organism evidence="7 8">
    <name type="scientific">Tessaracoccus antarcticus</name>
    <dbReference type="NCBI Taxonomy" id="2479848"/>
    <lineage>
        <taxon>Bacteria</taxon>
        <taxon>Bacillati</taxon>
        <taxon>Actinomycetota</taxon>
        <taxon>Actinomycetes</taxon>
        <taxon>Propionibacteriales</taxon>
        <taxon>Propionibacteriaceae</taxon>
        <taxon>Tessaracoccus</taxon>
    </lineage>
</organism>
<dbReference type="Pfam" id="PF26049">
    <property type="entry name" value="RLMG_N"/>
    <property type="match status" value="1"/>
</dbReference>
<dbReference type="SUPFAM" id="SSF53335">
    <property type="entry name" value="S-adenosyl-L-methionine-dependent methyltransferases"/>
    <property type="match status" value="1"/>
</dbReference>
<evidence type="ECO:0000256" key="3">
    <source>
        <dbReference type="ARBA" id="ARBA00022603"/>
    </source>
</evidence>
<dbReference type="GO" id="GO:0003676">
    <property type="term" value="F:nucleic acid binding"/>
    <property type="evidence" value="ECO:0007669"/>
    <property type="project" value="InterPro"/>
</dbReference>
<dbReference type="GO" id="GO:0006364">
    <property type="term" value="P:rRNA processing"/>
    <property type="evidence" value="ECO:0007669"/>
    <property type="project" value="UniProtKB-KW"/>
</dbReference>
<evidence type="ECO:0000256" key="2">
    <source>
        <dbReference type="ARBA" id="ARBA00022552"/>
    </source>
</evidence>
<evidence type="ECO:0000259" key="6">
    <source>
        <dbReference type="Pfam" id="PF26049"/>
    </source>
</evidence>
<dbReference type="PANTHER" id="PTHR47816:SF5">
    <property type="entry name" value="RIBOSOMAL RNA LARGE SUBUNIT METHYLTRANSFERASE G"/>
    <property type="match status" value="1"/>
</dbReference>
<dbReference type="GO" id="GO:0008757">
    <property type="term" value="F:S-adenosylmethionine-dependent methyltransferase activity"/>
    <property type="evidence" value="ECO:0007669"/>
    <property type="project" value="InterPro"/>
</dbReference>
<proteinExistence type="predicted"/>
<keyword evidence="1" id="KW-0963">Cytoplasm</keyword>